<dbReference type="GO" id="GO:0032259">
    <property type="term" value="P:methylation"/>
    <property type="evidence" value="ECO:0007669"/>
    <property type="project" value="UniProtKB-KW"/>
</dbReference>
<evidence type="ECO:0000313" key="2">
    <source>
        <dbReference type="EMBL" id="PMS27060.1"/>
    </source>
</evidence>
<dbReference type="RefSeq" id="WP_102608634.1">
    <property type="nucleotide sequence ID" value="NZ_CADIKD010000016.1"/>
</dbReference>
<dbReference type="GO" id="GO:0008168">
    <property type="term" value="F:methyltransferase activity"/>
    <property type="evidence" value="ECO:0007669"/>
    <property type="project" value="UniProtKB-KW"/>
</dbReference>
<name>A0A2N7WCB8_9BURK</name>
<keyword evidence="2" id="KW-0489">Methyltransferase</keyword>
<dbReference type="PANTHER" id="PTHR31527">
    <property type="entry name" value="RE64534P"/>
    <property type="match status" value="1"/>
</dbReference>
<proteinExistence type="predicted"/>
<evidence type="ECO:0000259" key="1">
    <source>
        <dbReference type="Pfam" id="PF09347"/>
    </source>
</evidence>
<gene>
    <name evidence="2" type="ORF">C0Z19_04685</name>
</gene>
<comment type="caution">
    <text evidence="2">The sequence shown here is derived from an EMBL/GenBank/DDBJ whole genome shotgun (WGS) entry which is preliminary data.</text>
</comment>
<feature type="domain" description="DUF1989" evidence="1">
    <location>
        <begin position="14"/>
        <end position="178"/>
    </location>
</feature>
<protein>
    <submittedName>
        <fullName evidence="2">Aminomethyltransferase</fullName>
    </submittedName>
</protein>
<evidence type="ECO:0000313" key="3">
    <source>
        <dbReference type="Proteomes" id="UP000235347"/>
    </source>
</evidence>
<dbReference type="AlphaFoldDB" id="A0A2N7WCB8"/>
<accession>A0A2N7WCB8</accession>
<dbReference type="EMBL" id="PNYB01000003">
    <property type="protein sequence ID" value="PMS27060.1"/>
    <property type="molecule type" value="Genomic_DNA"/>
</dbReference>
<reference evidence="2 3" key="1">
    <citation type="submission" date="2018-01" db="EMBL/GenBank/DDBJ databases">
        <title>Whole genome analyses suggest that Burkholderia sensu lato contains two further novel genera in the rhizoxinica-symbiotica group Mycetohabitans gen. nov., and Trinickia gen. nov.: implications for the evolution of diazotrophy and nodulation in the Burkholderiaceae.</title>
        <authorList>
            <person name="Estrada-de los Santos P."/>
            <person name="Palmer M."/>
            <person name="Chavez-Ramirez B."/>
            <person name="Beukes C."/>
            <person name="Steenkamp E.T."/>
            <person name="Hirsch A.M."/>
            <person name="Manyaka P."/>
            <person name="Maluk M."/>
            <person name="Lafos M."/>
            <person name="Crook M."/>
            <person name="Gross E."/>
            <person name="Simon M.F."/>
            <person name="Bueno dos Reis Junior F."/>
            <person name="Poole P.S."/>
            <person name="Venter S.N."/>
            <person name="James E.K."/>
        </authorList>
    </citation>
    <scope>NUCLEOTIDE SEQUENCE [LARGE SCALE GENOMIC DNA]</scope>
    <source>
        <strain evidence="2 3">GP25-8</strain>
    </source>
</reference>
<dbReference type="InterPro" id="IPR018959">
    <property type="entry name" value="DUF1989"/>
</dbReference>
<dbReference type="PANTHER" id="PTHR31527:SF0">
    <property type="entry name" value="RE64534P"/>
    <property type="match status" value="1"/>
</dbReference>
<dbReference type="Pfam" id="PF09347">
    <property type="entry name" value="DUF1989"/>
    <property type="match status" value="1"/>
</dbReference>
<keyword evidence="2" id="KW-0808">Transferase</keyword>
<organism evidence="2 3">
    <name type="scientific">Trinickia soli</name>
    <dbReference type="NCBI Taxonomy" id="380675"/>
    <lineage>
        <taxon>Bacteria</taxon>
        <taxon>Pseudomonadati</taxon>
        <taxon>Pseudomonadota</taxon>
        <taxon>Betaproteobacteria</taxon>
        <taxon>Burkholderiales</taxon>
        <taxon>Burkholderiaceae</taxon>
        <taxon>Trinickia</taxon>
    </lineage>
</organism>
<keyword evidence="3" id="KW-1185">Reference proteome</keyword>
<dbReference type="Proteomes" id="UP000235347">
    <property type="component" value="Unassembled WGS sequence"/>
</dbReference>
<sequence>MNPTISLPDGKLTTIPARSGVAVRLAKGMALKVVNTYGHQVVDTWAFNQEDIDESMSMEHSRASMLKLSPKVGDTLLTNRRRPILTLIEDTTPGIHDTLIAACDKHRYQQLQVAGHHDNCTDNLAIALARLGIRSNETPCPLNLFMNVPVHEDGRLEFLPPVSQAGQYVVLRAEMDLIVVMSACPQDVTAVNGMMPTDAHYSIS</sequence>